<dbReference type="PANTHER" id="PTHR33420">
    <property type="entry name" value="FIMBRIAL SUBUNIT ELFA-RELATED"/>
    <property type="match status" value="1"/>
</dbReference>
<keyword evidence="4" id="KW-0281">Fimbrium</keyword>
<evidence type="ECO:0000313" key="7">
    <source>
        <dbReference type="Proteomes" id="UP000505325"/>
    </source>
</evidence>
<dbReference type="InterPro" id="IPR036937">
    <property type="entry name" value="Adhesion_dom_fimbrial_sf"/>
</dbReference>
<reference evidence="6 7" key="1">
    <citation type="submission" date="2020-06" db="EMBL/GenBank/DDBJ databases">
        <title>Genome sequence of Paramixta manurensis strain PD-1.</title>
        <authorList>
            <person name="Lee C.W."/>
            <person name="Kim J."/>
        </authorList>
    </citation>
    <scope>NUCLEOTIDE SEQUENCE [LARGE SCALE GENOMIC DNA]</scope>
    <source>
        <strain evidence="6 7">PD-1</strain>
    </source>
</reference>
<accession>A0A6M8UHZ2</accession>
<evidence type="ECO:0000256" key="1">
    <source>
        <dbReference type="ARBA" id="ARBA00004561"/>
    </source>
</evidence>
<feature type="signal peptide" evidence="5">
    <location>
        <begin position="1"/>
        <end position="21"/>
    </location>
</feature>
<evidence type="ECO:0000256" key="5">
    <source>
        <dbReference type="SAM" id="SignalP"/>
    </source>
</evidence>
<dbReference type="EMBL" id="CP054212">
    <property type="protein sequence ID" value="QKJ89244.1"/>
    <property type="molecule type" value="Genomic_DNA"/>
</dbReference>
<organism evidence="6 7">
    <name type="scientific">Paramixta manurensis</name>
    <dbReference type="NCBI Taxonomy" id="2740817"/>
    <lineage>
        <taxon>Bacteria</taxon>
        <taxon>Pseudomonadati</taxon>
        <taxon>Pseudomonadota</taxon>
        <taxon>Gammaproteobacteria</taxon>
        <taxon>Enterobacterales</taxon>
        <taxon>Erwiniaceae</taxon>
        <taxon>Paramixta</taxon>
    </lineage>
</organism>
<comment type="similarity">
    <text evidence="2">Belongs to the fimbrial protein family.</text>
</comment>
<name>A0A6M8UHZ2_9GAMM</name>
<proteinExistence type="inferred from homology"/>
<evidence type="ECO:0000313" key="6">
    <source>
        <dbReference type="EMBL" id="QKJ89244.1"/>
    </source>
</evidence>
<comment type="subcellular location">
    <subcellularLocation>
        <location evidence="1">Fimbrium</location>
    </subcellularLocation>
</comment>
<dbReference type="PANTHER" id="PTHR33420:SF3">
    <property type="entry name" value="FIMBRIAL SUBUNIT ELFA"/>
    <property type="match status" value="1"/>
</dbReference>
<keyword evidence="7" id="KW-1185">Reference proteome</keyword>
<evidence type="ECO:0000256" key="3">
    <source>
        <dbReference type="ARBA" id="ARBA00022729"/>
    </source>
</evidence>
<dbReference type="SUPFAM" id="SSF49401">
    <property type="entry name" value="Bacterial adhesins"/>
    <property type="match status" value="1"/>
</dbReference>
<dbReference type="Gene3D" id="2.60.40.1090">
    <property type="entry name" value="Fimbrial-type adhesion domain"/>
    <property type="match status" value="1"/>
</dbReference>
<sequence>MKKSLLASLVALSVISTAASASVGTITINGELTASTCDVSVNGGGVDATVTLPTLPAKTLAAAGVTAGDTAFTMELSNCEPKSGDVIAYFEHGATVDAASGRLNNVNATGAKNVQVELLDSSSAPVYVGNTAQRTATPTALNNGAANLVYQARYYATGVSTSGELNTSVTYSIDYQ</sequence>
<gene>
    <name evidence="6" type="ORF">PMPD1_4345</name>
</gene>
<dbReference type="AlphaFoldDB" id="A0A6M8UHZ2"/>
<protein>
    <submittedName>
        <fullName evidence="6">Type 1 fimbrial protein</fullName>
    </submittedName>
</protein>
<evidence type="ECO:0000256" key="4">
    <source>
        <dbReference type="ARBA" id="ARBA00023263"/>
    </source>
</evidence>
<dbReference type="InterPro" id="IPR008966">
    <property type="entry name" value="Adhesion_dom_sf"/>
</dbReference>
<dbReference type="GO" id="GO:0043709">
    <property type="term" value="P:cell adhesion involved in single-species biofilm formation"/>
    <property type="evidence" value="ECO:0007669"/>
    <property type="project" value="TreeGrafter"/>
</dbReference>
<dbReference type="InterPro" id="IPR039458">
    <property type="entry name" value="FimA-like"/>
</dbReference>
<dbReference type="GO" id="GO:0009289">
    <property type="term" value="C:pilus"/>
    <property type="evidence" value="ECO:0007669"/>
    <property type="project" value="UniProtKB-SubCell"/>
</dbReference>
<dbReference type="Proteomes" id="UP000505325">
    <property type="component" value="Chromosome"/>
</dbReference>
<dbReference type="KEGG" id="pmak:PMPD1_4345"/>
<dbReference type="Pfam" id="PF16970">
    <property type="entry name" value="FimA"/>
    <property type="match status" value="1"/>
</dbReference>
<evidence type="ECO:0000256" key="2">
    <source>
        <dbReference type="ARBA" id="ARBA00006671"/>
    </source>
</evidence>
<dbReference type="InterPro" id="IPR050263">
    <property type="entry name" value="Bact_Fimbrial_Adh_Pro"/>
</dbReference>
<feature type="chain" id="PRO_5026688027" evidence="5">
    <location>
        <begin position="22"/>
        <end position="176"/>
    </location>
</feature>
<keyword evidence="3 5" id="KW-0732">Signal</keyword>